<comment type="similarity">
    <text evidence="2 9">Belongs to the glycosyl hydrolase 3 family.</text>
</comment>
<proteinExistence type="inferred from homology"/>
<reference evidence="14" key="1">
    <citation type="submission" date="2021-01" db="EMBL/GenBank/DDBJ databases">
        <title>Whole genome shotgun sequence of Actinoplanes nipponensis NBRC 14063.</title>
        <authorList>
            <person name="Komaki H."/>
            <person name="Tamura T."/>
        </authorList>
    </citation>
    <scope>NUCLEOTIDE SEQUENCE</scope>
    <source>
        <strain evidence="14">NBRC 14063</strain>
    </source>
</reference>
<evidence type="ECO:0000256" key="3">
    <source>
        <dbReference type="ARBA" id="ARBA00012744"/>
    </source>
</evidence>
<dbReference type="PANTHER" id="PTHR30620">
    <property type="entry name" value="PERIPLASMIC BETA-GLUCOSIDASE-RELATED"/>
    <property type="match status" value="1"/>
</dbReference>
<dbReference type="InterPro" id="IPR001919">
    <property type="entry name" value="CBD2"/>
</dbReference>
<keyword evidence="8" id="KW-0624">Polysaccharide degradation</keyword>
<dbReference type="InterPro" id="IPR036116">
    <property type="entry name" value="FN3_sf"/>
</dbReference>
<dbReference type="EMBL" id="BOMQ01000031">
    <property type="protein sequence ID" value="GIE49243.1"/>
    <property type="molecule type" value="Genomic_DNA"/>
</dbReference>
<dbReference type="PANTHER" id="PTHR30620:SF16">
    <property type="entry name" value="LYSOSOMAL BETA GLUCOSIDASE"/>
    <property type="match status" value="1"/>
</dbReference>
<evidence type="ECO:0000256" key="4">
    <source>
        <dbReference type="ARBA" id="ARBA00022729"/>
    </source>
</evidence>
<dbReference type="Gene3D" id="2.60.40.10">
    <property type="entry name" value="Immunoglobulins"/>
    <property type="match status" value="1"/>
</dbReference>
<dbReference type="AlphaFoldDB" id="A0A919JEI7"/>
<dbReference type="SMART" id="SM00060">
    <property type="entry name" value="FN3"/>
    <property type="match status" value="1"/>
</dbReference>
<dbReference type="SUPFAM" id="SSF49265">
    <property type="entry name" value="Fibronectin type III"/>
    <property type="match status" value="1"/>
</dbReference>
<dbReference type="SUPFAM" id="SSF51445">
    <property type="entry name" value="(Trans)glycosidases"/>
    <property type="match status" value="1"/>
</dbReference>
<dbReference type="GO" id="GO:0030247">
    <property type="term" value="F:polysaccharide binding"/>
    <property type="evidence" value="ECO:0007669"/>
    <property type="project" value="UniProtKB-UniRule"/>
</dbReference>
<evidence type="ECO:0000256" key="10">
    <source>
        <dbReference type="SAM" id="MobiDB-lite"/>
    </source>
</evidence>
<dbReference type="Pfam" id="PF00553">
    <property type="entry name" value="CBM_2"/>
    <property type="match status" value="1"/>
</dbReference>
<dbReference type="Pfam" id="PF01915">
    <property type="entry name" value="Glyco_hydro_3_C"/>
    <property type="match status" value="1"/>
</dbReference>
<dbReference type="InterPro" id="IPR003961">
    <property type="entry name" value="FN3_dom"/>
</dbReference>
<feature type="chain" id="PRO_5036826076" description="beta-glucosidase" evidence="11">
    <location>
        <begin position="51"/>
        <end position="839"/>
    </location>
</feature>
<dbReference type="InterPro" id="IPR012291">
    <property type="entry name" value="CBM2_carb-bd_dom_sf"/>
</dbReference>
<protein>
    <recommendedName>
        <fullName evidence="3">beta-glucosidase</fullName>
        <ecNumber evidence="3">3.2.1.21</ecNumber>
    </recommendedName>
</protein>
<dbReference type="Gene3D" id="3.40.50.1700">
    <property type="entry name" value="Glycoside hydrolase family 3 C-terminal domain"/>
    <property type="match status" value="1"/>
</dbReference>
<dbReference type="SMART" id="SM00637">
    <property type="entry name" value="CBD_II"/>
    <property type="match status" value="1"/>
</dbReference>
<dbReference type="SUPFAM" id="SSF49384">
    <property type="entry name" value="Carbohydrate-binding domain"/>
    <property type="match status" value="1"/>
</dbReference>
<keyword evidence="5 9" id="KW-0378">Hydrolase</keyword>
<dbReference type="InterPro" id="IPR001764">
    <property type="entry name" value="Glyco_hydro_3_N"/>
</dbReference>
<evidence type="ECO:0000256" key="9">
    <source>
        <dbReference type="RuleBase" id="RU361161"/>
    </source>
</evidence>
<dbReference type="GO" id="GO:0008422">
    <property type="term" value="F:beta-glucosidase activity"/>
    <property type="evidence" value="ECO:0007669"/>
    <property type="project" value="UniProtKB-EC"/>
</dbReference>
<dbReference type="GO" id="GO:0009251">
    <property type="term" value="P:glucan catabolic process"/>
    <property type="evidence" value="ECO:0007669"/>
    <property type="project" value="TreeGrafter"/>
</dbReference>
<evidence type="ECO:0000259" key="12">
    <source>
        <dbReference type="PROSITE" id="PS50853"/>
    </source>
</evidence>
<evidence type="ECO:0000256" key="8">
    <source>
        <dbReference type="ARBA" id="ARBA00023326"/>
    </source>
</evidence>
<dbReference type="PROSITE" id="PS51173">
    <property type="entry name" value="CBM2"/>
    <property type="match status" value="1"/>
</dbReference>
<feature type="domain" description="Fibronectin type-III" evidence="12">
    <location>
        <begin position="642"/>
        <end position="729"/>
    </location>
</feature>
<feature type="signal peptide" evidence="11">
    <location>
        <begin position="1"/>
        <end position="50"/>
    </location>
</feature>
<evidence type="ECO:0000313" key="14">
    <source>
        <dbReference type="EMBL" id="GIE49243.1"/>
    </source>
</evidence>
<evidence type="ECO:0000259" key="13">
    <source>
        <dbReference type="PROSITE" id="PS51173"/>
    </source>
</evidence>
<name>A0A919JEI7_9ACTN</name>
<dbReference type="InterPro" id="IPR008965">
    <property type="entry name" value="CBM2/CBM3_carb-bd_dom_sf"/>
</dbReference>
<organism evidence="14 15">
    <name type="scientific">Actinoplanes nipponensis</name>
    <dbReference type="NCBI Taxonomy" id="135950"/>
    <lineage>
        <taxon>Bacteria</taxon>
        <taxon>Bacillati</taxon>
        <taxon>Actinomycetota</taxon>
        <taxon>Actinomycetes</taxon>
        <taxon>Micromonosporales</taxon>
        <taxon>Micromonosporaceae</taxon>
        <taxon>Actinoplanes</taxon>
    </lineage>
</organism>
<comment type="caution">
    <text evidence="14">The sequence shown here is derived from an EMBL/GenBank/DDBJ whole genome shotgun (WGS) entry which is preliminary data.</text>
</comment>
<dbReference type="PROSITE" id="PS50853">
    <property type="entry name" value="FN3"/>
    <property type="match status" value="1"/>
</dbReference>
<dbReference type="EC" id="3.2.1.21" evidence="3"/>
<dbReference type="InterPro" id="IPR019800">
    <property type="entry name" value="Glyco_hydro_3_AS"/>
</dbReference>
<keyword evidence="7 9" id="KW-0326">Glycosidase</keyword>
<evidence type="ECO:0000256" key="7">
    <source>
        <dbReference type="ARBA" id="ARBA00023295"/>
    </source>
</evidence>
<evidence type="ECO:0000256" key="1">
    <source>
        <dbReference type="ARBA" id="ARBA00000448"/>
    </source>
</evidence>
<dbReference type="PROSITE" id="PS00775">
    <property type="entry name" value="GLYCOSYL_HYDROL_F3"/>
    <property type="match status" value="1"/>
</dbReference>
<dbReference type="InterPro" id="IPR051915">
    <property type="entry name" value="Cellulose_Degrad_GH3"/>
</dbReference>
<dbReference type="CDD" id="cd00063">
    <property type="entry name" value="FN3"/>
    <property type="match status" value="1"/>
</dbReference>
<dbReference type="Pfam" id="PF00041">
    <property type="entry name" value="fn3"/>
    <property type="match status" value="1"/>
</dbReference>
<accession>A0A919JEI7</accession>
<dbReference type="InterPro" id="IPR017853">
    <property type="entry name" value="GH"/>
</dbReference>
<keyword evidence="15" id="KW-1185">Reference proteome</keyword>
<dbReference type="Gene3D" id="2.60.40.290">
    <property type="match status" value="1"/>
</dbReference>
<dbReference type="SUPFAM" id="SSF52279">
    <property type="entry name" value="Beta-D-glucan exohydrolase, C-terminal domain"/>
    <property type="match status" value="1"/>
</dbReference>
<evidence type="ECO:0000256" key="2">
    <source>
        <dbReference type="ARBA" id="ARBA00005336"/>
    </source>
</evidence>
<gene>
    <name evidence="14" type="ORF">Ani05nite_27770</name>
</gene>
<keyword evidence="4 11" id="KW-0732">Signal</keyword>
<dbReference type="InterPro" id="IPR036881">
    <property type="entry name" value="Glyco_hydro_3_C_sf"/>
</dbReference>
<feature type="domain" description="CBM2" evidence="13">
    <location>
        <begin position="730"/>
        <end position="839"/>
    </location>
</feature>
<dbReference type="Pfam" id="PF00933">
    <property type="entry name" value="Glyco_hydro_3"/>
    <property type="match status" value="1"/>
</dbReference>
<dbReference type="InterPro" id="IPR013783">
    <property type="entry name" value="Ig-like_fold"/>
</dbReference>
<dbReference type="PRINTS" id="PR00133">
    <property type="entry name" value="GLHYDRLASE3"/>
</dbReference>
<dbReference type="Gene3D" id="3.20.20.300">
    <property type="entry name" value="Glycoside hydrolase, family 3, N-terminal domain"/>
    <property type="match status" value="1"/>
</dbReference>
<dbReference type="InterPro" id="IPR036962">
    <property type="entry name" value="Glyco_hydro_3_N_sf"/>
</dbReference>
<keyword evidence="6" id="KW-0119">Carbohydrate metabolism</keyword>
<evidence type="ECO:0000256" key="6">
    <source>
        <dbReference type="ARBA" id="ARBA00023277"/>
    </source>
</evidence>
<dbReference type="InterPro" id="IPR002772">
    <property type="entry name" value="Glyco_hydro_3_C"/>
</dbReference>
<dbReference type="Proteomes" id="UP000647172">
    <property type="component" value="Unassembled WGS sequence"/>
</dbReference>
<feature type="region of interest" description="Disordered" evidence="10">
    <location>
        <begin position="1"/>
        <end position="20"/>
    </location>
</feature>
<evidence type="ECO:0000256" key="5">
    <source>
        <dbReference type="ARBA" id="ARBA00022801"/>
    </source>
</evidence>
<sequence>MAGTTPPAMALAHLPTTRKQDPMRTALRAAVCAAATVTVLAAFGPPPASAAALPYQDPALPVAQRVTDLLARMTLDDKIGQMTQAERGVISPAQLTQYRVGSVLSGGGSGPAQNTPAAWADMVDNYQRGALATPLGIPMIYGIDAVHGNNNVAGSTIFPHNIGLGATRDPALAQRIGRATAEEVTGAGQDWTFAPCLCVARNDRWGRTYESFGEQPEIATAMTTVVDGLQGTALNGPASVLATAKHYLGDGGTTGGTDQGNTQLSEAELRAVHLPPFTAAVRRGVGSVMISFSSWNGAKLHGSKYLITDLLKGELGFTGFTVSDWAAIDQLDGQPGFTQAEVVTAVNAGLDMLMVPVDWQLFLGYLRAAVQAGQIPMARIDDANRRILTKKFELGLFEHPYADRTYASTIGSAAHRALAREAVRKSQVLLKNAGGVLPLAKSGGKLFVAGKSADDLGNQSGGWTLTWQGASGNTVPGTSILQGIRTAVGSNATVTYQRDGTGIDSSYRAAIAVVGETPYAEGEGDRPGSMSLDATDLATLSRLRASGVPVIVVLVSGRPLDVAAELPNWNALVAAWLPGSEGAGVADVLFGDYAPTGKLPVTWMQSAGQQPINDGDGKTPLFPYGFGLTYAGTPADTTAPSVPGAPVAAAVTATGLTLSWSAATDTGGSGLAGYDVYRDGTLIGSPTAASYAVTGLSPATRYEFSVAARDAAGNRSARSAALAVTTAAGDTSTGGSCRVSYSTNDWSTGFTGTVALTNTGTAAVPTWSLQWSYTAGQQVTQAWSARVTQAGAAVTATGETWSPGLAAGATVTFGFNASRGSTNPRPAAFVLNGVTCATA</sequence>
<evidence type="ECO:0000313" key="15">
    <source>
        <dbReference type="Proteomes" id="UP000647172"/>
    </source>
</evidence>
<comment type="catalytic activity">
    <reaction evidence="1">
        <text>Hydrolysis of terminal, non-reducing beta-D-glucosyl residues with release of beta-D-glucose.</text>
        <dbReference type="EC" id="3.2.1.21"/>
    </reaction>
</comment>
<evidence type="ECO:0000256" key="11">
    <source>
        <dbReference type="SAM" id="SignalP"/>
    </source>
</evidence>